<dbReference type="AlphaFoldDB" id="A0A837AXZ2"/>
<dbReference type="Proteomes" id="UP000668214">
    <property type="component" value="Unassembled WGS sequence"/>
</dbReference>
<feature type="transmembrane region" description="Helical" evidence="7">
    <location>
        <begin position="150"/>
        <end position="170"/>
    </location>
</feature>
<protein>
    <submittedName>
        <fullName evidence="8">S35F6 protein</fullName>
    </submittedName>
</protein>
<dbReference type="GO" id="GO:0022857">
    <property type="term" value="F:transmembrane transporter activity"/>
    <property type="evidence" value="ECO:0007669"/>
    <property type="project" value="InterPro"/>
</dbReference>
<feature type="transmembrane region" description="Helical" evidence="7">
    <location>
        <begin position="268"/>
        <end position="287"/>
    </location>
</feature>
<evidence type="ECO:0000256" key="7">
    <source>
        <dbReference type="SAM" id="Phobius"/>
    </source>
</evidence>
<feature type="transmembrane region" description="Helical" evidence="7">
    <location>
        <begin position="124"/>
        <end position="141"/>
    </location>
</feature>
<keyword evidence="4 7" id="KW-0812">Transmembrane</keyword>
<dbReference type="SUPFAM" id="SSF103481">
    <property type="entry name" value="Multidrug resistance efflux transporter EmrE"/>
    <property type="match status" value="1"/>
</dbReference>
<dbReference type="InterPro" id="IPR009262">
    <property type="entry name" value="SLC35_F1/F2/F6"/>
</dbReference>
<comment type="subcellular location">
    <subcellularLocation>
        <location evidence="1">Membrane</location>
        <topology evidence="1">Multi-pass membrane protein</topology>
    </subcellularLocation>
</comment>
<gene>
    <name evidence="8" type="primary">Slc35f6</name>
    <name evidence="8" type="ORF">G6Z78_0012891</name>
</gene>
<dbReference type="Pfam" id="PF06027">
    <property type="entry name" value="SLC35F"/>
    <property type="match status" value="1"/>
</dbReference>
<sequence length="357" mass="39981">MAWSNFQCTLAILQIITGSFNTLSVKYADQQVVLGEDGQLRYFNHPFMQSSFMFLGEALCFLAFKVFYCYYNRRGDGSVDNNVLTKGSRIFNPFILIVPALCDMFATSIMYVGLNMTYASSFQMLRGSVIVFTGMLSIGFLNRKLGVREWIGIGFVVIGLVFVGISDILVMENNDVSANSVITGDLLIIFAQIITAVQMVVEEKYVGQQDIPALQAIGWEGIFGFIGISLIIIPFNYITAPPPFADNSRGTLEATVEALIEIGSNSKLLIAVIGISFSIAFFNFAGISVTKEMSATTRMILDSVRTIVIWIFSLAFQWQVFHYMQVCFREVKIISSTYIHIIQKHYCKIFRYSSLVL</sequence>
<feature type="non-terminal residue" evidence="8">
    <location>
        <position position="357"/>
    </location>
</feature>
<organism evidence="8 9">
    <name type="scientific">Pseudoatta argentina</name>
    <dbReference type="NCBI Taxonomy" id="621737"/>
    <lineage>
        <taxon>Eukaryota</taxon>
        <taxon>Metazoa</taxon>
        <taxon>Ecdysozoa</taxon>
        <taxon>Arthropoda</taxon>
        <taxon>Hexapoda</taxon>
        <taxon>Insecta</taxon>
        <taxon>Pterygota</taxon>
        <taxon>Neoptera</taxon>
        <taxon>Endopterygota</taxon>
        <taxon>Hymenoptera</taxon>
        <taxon>Apocrita</taxon>
        <taxon>Aculeata</taxon>
        <taxon>Formicoidea</taxon>
        <taxon>Formicidae</taxon>
        <taxon>Myrmicinae</taxon>
        <taxon>Pseudoatta</taxon>
    </lineage>
</organism>
<keyword evidence="6 7" id="KW-0472">Membrane</keyword>
<dbReference type="PANTHER" id="PTHR13146:SF0">
    <property type="entry name" value="SOLUTE CARRIER FAMILY 35 MEMBER F6"/>
    <property type="match status" value="1"/>
</dbReference>
<dbReference type="InterPro" id="IPR012404">
    <property type="entry name" value="UCP036436"/>
</dbReference>
<feature type="transmembrane region" description="Helical" evidence="7">
    <location>
        <begin position="299"/>
        <end position="318"/>
    </location>
</feature>
<name>A0A837AXZ2_9HYME</name>
<accession>A0A837AXZ2</accession>
<comment type="similarity">
    <text evidence="2">Belongs to the SLC35F solute transporter family.</text>
</comment>
<evidence type="ECO:0000256" key="2">
    <source>
        <dbReference type="ARBA" id="ARBA00007863"/>
    </source>
</evidence>
<evidence type="ECO:0000313" key="8">
    <source>
        <dbReference type="EMBL" id="KAG5305934.1"/>
    </source>
</evidence>
<feature type="transmembrane region" description="Helical" evidence="7">
    <location>
        <begin position="91"/>
        <end position="112"/>
    </location>
</feature>
<feature type="transmembrane region" description="Helical" evidence="7">
    <location>
        <begin position="213"/>
        <end position="238"/>
    </location>
</feature>
<comment type="caution">
    <text evidence="8">The sequence shown here is derived from an EMBL/GenBank/DDBJ whole genome shotgun (WGS) entry which is preliminary data.</text>
</comment>
<keyword evidence="3" id="KW-0813">Transport</keyword>
<keyword evidence="5 7" id="KW-1133">Transmembrane helix</keyword>
<dbReference type="PANTHER" id="PTHR13146">
    <property type="match status" value="1"/>
</dbReference>
<proteinExistence type="inferred from homology"/>
<evidence type="ECO:0000256" key="5">
    <source>
        <dbReference type="ARBA" id="ARBA00022989"/>
    </source>
</evidence>
<keyword evidence="9" id="KW-1185">Reference proteome</keyword>
<evidence type="ECO:0000256" key="3">
    <source>
        <dbReference type="ARBA" id="ARBA00022448"/>
    </source>
</evidence>
<evidence type="ECO:0000313" key="9">
    <source>
        <dbReference type="Proteomes" id="UP000668214"/>
    </source>
</evidence>
<evidence type="ECO:0000256" key="4">
    <source>
        <dbReference type="ARBA" id="ARBA00022692"/>
    </source>
</evidence>
<evidence type="ECO:0000256" key="6">
    <source>
        <dbReference type="ARBA" id="ARBA00023136"/>
    </source>
</evidence>
<reference evidence="8" key="1">
    <citation type="submission" date="2020-02" db="EMBL/GenBank/DDBJ databases">
        <title>Relaxed selection underlies rapid genomic changes in the transitions from sociality to social parasitism in ants.</title>
        <authorList>
            <person name="Bi X."/>
        </authorList>
    </citation>
    <scope>NUCLEOTIDE SEQUENCE</scope>
    <source>
        <strain evidence="8">BGI-DK2014c</strain>
        <tissue evidence="8">Whole body</tissue>
    </source>
</reference>
<dbReference type="EMBL" id="JAANIA010002986">
    <property type="protein sequence ID" value="KAG5305934.1"/>
    <property type="molecule type" value="Genomic_DNA"/>
</dbReference>
<feature type="transmembrane region" description="Helical" evidence="7">
    <location>
        <begin position="182"/>
        <end position="201"/>
    </location>
</feature>
<dbReference type="GO" id="GO:0016020">
    <property type="term" value="C:membrane"/>
    <property type="evidence" value="ECO:0007669"/>
    <property type="project" value="UniProtKB-SubCell"/>
</dbReference>
<feature type="transmembrane region" description="Helical" evidence="7">
    <location>
        <begin position="52"/>
        <end position="71"/>
    </location>
</feature>
<dbReference type="PIRSF" id="PIRSF036436">
    <property type="entry name" value="UCP036436"/>
    <property type="match status" value="1"/>
</dbReference>
<dbReference type="InterPro" id="IPR037185">
    <property type="entry name" value="EmrE-like"/>
</dbReference>
<feature type="non-terminal residue" evidence="8">
    <location>
        <position position="1"/>
    </location>
</feature>
<evidence type="ECO:0000256" key="1">
    <source>
        <dbReference type="ARBA" id="ARBA00004141"/>
    </source>
</evidence>